<accession>A0A849BG79</accession>
<dbReference type="AlphaFoldDB" id="A0A849BG79"/>
<sequence length="64" mass="6771">MVAGSRRDDVPVALVDEGVPRALRLHLDVPLVDGAASLSPHLAHADLPAVPWTYAVVPRRPAVS</sequence>
<proteinExistence type="predicted"/>
<name>A0A849BG79_9ACTN</name>
<dbReference type="EMBL" id="JABEMA010000020">
    <property type="protein sequence ID" value="NNH22090.1"/>
    <property type="molecule type" value="Genomic_DNA"/>
</dbReference>
<gene>
    <name evidence="1" type="ORF">HLB09_03100</name>
</gene>
<organism evidence="1 2">
    <name type="scientific">Pseudokineococcus marinus</name>
    <dbReference type="NCBI Taxonomy" id="351215"/>
    <lineage>
        <taxon>Bacteria</taxon>
        <taxon>Bacillati</taxon>
        <taxon>Actinomycetota</taxon>
        <taxon>Actinomycetes</taxon>
        <taxon>Kineosporiales</taxon>
        <taxon>Kineosporiaceae</taxon>
        <taxon>Pseudokineococcus</taxon>
    </lineage>
</organism>
<dbReference type="Proteomes" id="UP000555552">
    <property type="component" value="Unassembled WGS sequence"/>
</dbReference>
<reference evidence="1 2" key="1">
    <citation type="submission" date="2020-05" db="EMBL/GenBank/DDBJ databases">
        <title>MicrobeNet Type strains.</title>
        <authorList>
            <person name="Nicholson A.C."/>
        </authorList>
    </citation>
    <scope>NUCLEOTIDE SEQUENCE [LARGE SCALE GENOMIC DNA]</scope>
    <source>
        <strain evidence="1 2">JCM 14547</strain>
    </source>
</reference>
<evidence type="ECO:0000313" key="1">
    <source>
        <dbReference type="EMBL" id="NNH22090.1"/>
    </source>
</evidence>
<evidence type="ECO:0000313" key="2">
    <source>
        <dbReference type="Proteomes" id="UP000555552"/>
    </source>
</evidence>
<dbReference type="RefSeq" id="WP_171201946.1">
    <property type="nucleotide sequence ID" value="NZ_BAAANP010000023.1"/>
</dbReference>
<protein>
    <submittedName>
        <fullName evidence="1">Uncharacterized protein</fullName>
    </submittedName>
</protein>
<keyword evidence="2" id="KW-1185">Reference proteome</keyword>
<comment type="caution">
    <text evidence="1">The sequence shown here is derived from an EMBL/GenBank/DDBJ whole genome shotgun (WGS) entry which is preliminary data.</text>
</comment>